<dbReference type="EMBL" id="JBHSON010000004">
    <property type="protein sequence ID" value="MFC5744768.1"/>
    <property type="molecule type" value="Genomic_DNA"/>
</dbReference>
<evidence type="ECO:0000313" key="2">
    <source>
        <dbReference type="Proteomes" id="UP001596074"/>
    </source>
</evidence>
<dbReference type="RefSeq" id="WP_378280222.1">
    <property type="nucleotide sequence ID" value="NZ_JBHSON010000004.1"/>
</dbReference>
<evidence type="ECO:0000313" key="1">
    <source>
        <dbReference type="EMBL" id="MFC5744768.1"/>
    </source>
</evidence>
<keyword evidence="2" id="KW-1185">Reference proteome</keyword>
<name>A0ABW0ZQG2_9ACTN</name>
<comment type="caution">
    <text evidence="1">The sequence shown here is derived from an EMBL/GenBank/DDBJ whole genome shotgun (WGS) entry which is preliminary data.</text>
</comment>
<proteinExistence type="predicted"/>
<protein>
    <submittedName>
        <fullName evidence="1">Uncharacterized protein</fullName>
    </submittedName>
</protein>
<gene>
    <name evidence="1" type="ORF">ACFPZN_03985</name>
</gene>
<organism evidence="1 2">
    <name type="scientific">Actinomadura rugatobispora</name>
    <dbReference type="NCBI Taxonomy" id="1994"/>
    <lineage>
        <taxon>Bacteria</taxon>
        <taxon>Bacillati</taxon>
        <taxon>Actinomycetota</taxon>
        <taxon>Actinomycetes</taxon>
        <taxon>Streptosporangiales</taxon>
        <taxon>Thermomonosporaceae</taxon>
        <taxon>Actinomadura</taxon>
    </lineage>
</organism>
<sequence length="66" mass="7539">MTLTEKAQWIASFIAAEVMTVHDGINLLIEEAQGRLTIVGAADMLARSGLDDWTPLRRRDGRWWKR</sequence>
<dbReference type="Proteomes" id="UP001596074">
    <property type="component" value="Unassembled WGS sequence"/>
</dbReference>
<reference evidence="2" key="1">
    <citation type="journal article" date="2019" name="Int. J. Syst. Evol. Microbiol.">
        <title>The Global Catalogue of Microorganisms (GCM) 10K type strain sequencing project: providing services to taxonomists for standard genome sequencing and annotation.</title>
        <authorList>
            <consortium name="The Broad Institute Genomics Platform"/>
            <consortium name="The Broad Institute Genome Sequencing Center for Infectious Disease"/>
            <person name="Wu L."/>
            <person name="Ma J."/>
        </authorList>
    </citation>
    <scope>NUCLEOTIDE SEQUENCE [LARGE SCALE GENOMIC DNA]</scope>
    <source>
        <strain evidence="2">KCTC 42087</strain>
    </source>
</reference>
<accession>A0ABW0ZQG2</accession>